<evidence type="ECO:0000256" key="6">
    <source>
        <dbReference type="ARBA" id="ARBA00023014"/>
    </source>
</evidence>
<dbReference type="Pfam" id="PF04055">
    <property type="entry name" value="Radical_SAM"/>
    <property type="match status" value="1"/>
</dbReference>
<keyword evidence="9" id="KW-1185">Reference proteome</keyword>
<dbReference type="InterPro" id="IPR058240">
    <property type="entry name" value="rSAM_sf"/>
</dbReference>
<dbReference type="InterPro" id="IPR023404">
    <property type="entry name" value="rSAM_horseshoe"/>
</dbReference>
<dbReference type="RefSeq" id="WP_378058057.1">
    <property type="nucleotide sequence ID" value="NZ_JBHSIS010000009.1"/>
</dbReference>
<comment type="cofactor">
    <cofactor evidence="1">
        <name>[4Fe-4S] cluster</name>
        <dbReference type="ChEBI" id="CHEBI:49883"/>
    </cofactor>
</comment>
<accession>A0ABV9S577</accession>
<dbReference type="PANTHER" id="PTHR43409:SF16">
    <property type="entry name" value="SLR0320 PROTEIN"/>
    <property type="match status" value="1"/>
</dbReference>
<evidence type="ECO:0000256" key="3">
    <source>
        <dbReference type="ARBA" id="ARBA00022691"/>
    </source>
</evidence>
<evidence type="ECO:0000313" key="8">
    <source>
        <dbReference type="EMBL" id="MFC4856094.1"/>
    </source>
</evidence>
<evidence type="ECO:0000256" key="1">
    <source>
        <dbReference type="ARBA" id="ARBA00001966"/>
    </source>
</evidence>
<keyword evidence="3" id="KW-0949">S-adenosyl-L-methionine</keyword>
<reference evidence="9" key="1">
    <citation type="journal article" date="2019" name="Int. J. Syst. Evol. Microbiol.">
        <title>The Global Catalogue of Microorganisms (GCM) 10K type strain sequencing project: providing services to taxonomists for standard genome sequencing and annotation.</title>
        <authorList>
            <consortium name="The Broad Institute Genomics Platform"/>
            <consortium name="The Broad Institute Genome Sequencing Center for Infectious Disease"/>
            <person name="Wu L."/>
            <person name="Ma J."/>
        </authorList>
    </citation>
    <scope>NUCLEOTIDE SEQUENCE [LARGE SCALE GENOMIC DNA]</scope>
    <source>
        <strain evidence="9">ZS-22-S1</strain>
    </source>
</reference>
<dbReference type="EMBL" id="JBHSIS010000009">
    <property type="protein sequence ID" value="MFC4856094.1"/>
    <property type="molecule type" value="Genomic_DNA"/>
</dbReference>
<sequence>MKILVCWPPHVPSYFNAGHHLPVFSITAYLRAAGHEVDALDAGALNFSWKEFGDRLFRGGYELVVLVNDFDTAEGIRRAADYAKALLPDVTVLTVGRLSYQNPGYFEALALDAVAHGGDYEAAAEETVRWVIAGRSGRPDLAGVAVRTAGGWQGPARPGAWLPAAQWVLPDVRDIPYFHYENLYRRDENKFCGIPERRELVVPVARGCPVGCAFCDVPTMQGLRERRLTVERTLDYIRASFAAHPFEYVAFYAPTFTLDKRWVRQLCTALAAEPRRYPWKCATTMFHLDADLVARMGAAGCVRISVGVETFEDEGADELPRLKRSARDRFEQVAGWCAEAGIELNCFLIVGLPGTTPEGTRRAMREIAAAGARVRPTLYTPYDRMRADMTEREMSAFNRQLFVDPDEIRATGHEPGEFLGLLFGADPYVTPATERVGHLAVPTTAVP</sequence>
<proteinExistence type="predicted"/>
<dbReference type="PROSITE" id="PS01278">
    <property type="entry name" value="MTTASE_RADICAL"/>
    <property type="match status" value="1"/>
</dbReference>
<keyword evidence="6" id="KW-0411">Iron-sulfur</keyword>
<keyword evidence="4" id="KW-0479">Metal-binding</keyword>
<evidence type="ECO:0000256" key="5">
    <source>
        <dbReference type="ARBA" id="ARBA00023004"/>
    </source>
</evidence>
<dbReference type="SFLD" id="SFLDS00029">
    <property type="entry name" value="Radical_SAM"/>
    <property type="match status" value="1"/>
</dbReference>
<dbReference type="InterPro" id="IPR020612">
    <property type="entry name" value="Methylthiotransferase_CS"/>
</dbReference>
<dbReference type="SFLD" id="SFLDG01082">
    <property type="entry name" value="B12-binding_domain_containing"/>
    <property type="match status" value="1"/>
</dbReference>
<evidence type="ECO:0000256" key="4">
    <source>
        <dbReference type="ARBA" id="ARBA00022723"/>
    </source>
</evidence>
<name>A0ABV9S577_9PSEU</name>
<dbReference type="Gene3D" id="3.80.30.20">
    <property type="entry name" value="tm_1862 like domain"/>
    <property type="match status" value="1"/>
</dbReference>
<evidence type="ECO:0000256" key="2">
    <source>
        <dbReference type="ARBA" id="ARBA00022485"/>
    </source>
</evidence>
<feature type="domain" description="Radical SAM core" evidence="7">
    <location>
        <begin position="194"/>
        <end position="414"/>
    </location>
</feature>
<dbReference type="PANTHER" id="PTHR43409">
    <property type="entry name" value="ANAEROBIC MAGNESIUM-PROTOPORPHYRIN IX MONOMETHYL ESTER CYCLASE-RELATED"/>
    <property type="match status" value="1"/>
</dbReference>
<keyword evidence="5" id="KW-0408">Iron</keyword>
<evidence type="ECO:0000313" key="9">
    <source>
        <dbReference type="Proteomes" id="UP001595859"/>
    </source>
</evidence>
<keyword evidence="2" id="KW-0004">4Fe-4S</keyword>
<dbReference type="InterPro" id="IPR006638">
    <property type="entry name" value="Elp3/MiaA/NifB-like_rSAM"/>
</dbReference>
<dbReference type="Proteomes" id="UP001595859">
    <property type="component" value="Unassembled WGS sequence"/>
</dbReference>
<dbReference type="InterPro" id="IPR051198">
    <property type="entry name" value="BchE-like"/>
</dbReference>
<dbReference type="InterPro" id="IPR007197">
    <property type="entry name" value="rSAM"/>
</dbReference>
<dbReference type="PROSITE" id="PS51918">
    <property type="entry name" value="RADICAL_SAM"/>
    <property type="match status" value="1"/>
</dbReference>
<dbReference type="SUPFAM" id="SSF102114">
    <property type="entry name" value="Radical SAM enzymes"/>
    <property type="match status" value="1"/>
</dbReference>
<dbReference type="SMART" id="SM00729">
    <property type="entry name" value="Elp3"/>
    <property type="match status" value="1"/>
</dbReference>
<evidence type="ECO:0000259" key="7">
    <source>
        <dbReference type="PROSITE" id="PS51918"/>
    </source>
</evidence>
<gene>
    <name evidence="8" type="ORF">ACFPCV_21535</name>
</gene>
<comment type="caution">
    <text evidence="8">The sequence shown here is derived from an EMBL/GenBank/DDBJ whole genome shotgun (WGS) entry which is preliminary data.</text>
</comment>
<organism evidence="8 9">
    <name type="scientific">Actinophytocola glycyrrhizae</name>
    <dbReference type="NCBI Taxonomy" id="2044873"/>
    <lineage>
        <taxon>Bacteria</taxon>
        <taxon>Bacillati</taxon>
        <taxon>Actinomycetota</taxon>
        <taxon>Actinomycetes</taxon>
        <taxon>Pseudonocardiales</taxon>
        <taxon>Pseudonocardiaceae</taxon>
    </lineage>
</organism>
<protein>
    <submittedName>
        <fullName evidence="8">B12-binding domain-containing radical SAM protein</fullName>
    </submittedName>
</protein>
<dbReference type="CDD" id="cd01335">
    <property type="entry name" value="Radical_SAM"/>
    <property type="match status" value="1"/>
</dbReference>